<gene>
    <name evidence="3" type="ORF">ACFQ5X_22685</name>
</gene>
<dbReference type="RefSeq" id="WP_329288655.1">
    <property type="nucleotide sequence ID" value="NZ_JBHSKH010000080.1"/>
</dbReference>
<comment type="caution">
    <text evidence="3">The sequence shown here is derived from an EMBL/GenBank/DDBJ whole genome shotgun (WGS) entry which is preliminary data.</text>
</comment>
<evidence type="ECO:0000313" key="4">
    <source>
        <dbReference type="Proteomes" id="UP001597058"/>
    </source>
</evidence>
<feature type="region of interest" description="Disordered" evidence="1">
    <location>
        <begin position="59"/>
        <end position="105"/>
    </location>
</feature>
<evidence type="ECO:0000256" key="1">
    <source>
        <dbReference type="SAM" id="MobiDB-lite"/>
    </source>
</evidence>
<feature type="compositionally biased region" description="Basic and acidic residues" evidence="1">
    <location>
        <begin position="88"/>
        <end position="105"/>
    </location>
</feature>
<keyword evidence="4" id="KW-1185">Reference proteome</keyword>
<dbReference type="InterPro" id="IPR000086">
    <property type="entry name" value="NUDIX_hydrolase_dom"/>
</dbReference>
<feature type="compositionally biased region" description="Basic residues" evidence="1">
    <location>
        <begin position="33"/>
        <end position="42"/>
    </location>
</feature>
<dbReference type="Pfam" id="PF00293">
    <property type="entry name" value="NUDIX"/>
    <property type="match status" value="1"/>
</dbReference>
<organism evidence="3 4">
    <name type="scientific">Streptomyces kaempferi</name>
    <dbReference type="NCBI Taxonomy" id="333725"/>
    <lineage>
        <taxon>Bacteria</taxon>
        <taxon>Bacillati</taxon>
        <taxon>Actinomycetota</taxon>
        <taxon>Actinomycetes</taxon>
        <taxon>Kitasatosporales</taxon>
        <taxon>Streptomycetaceae</taxon>
        <taxon>Streptomyces</taxon>
    </lineage>
</organism>
<evidence type="ECO:0000259" key="2">
    <source>
        <dbReference type="Pfam" id="PF00293"/>
    </source>
</evidence>
<feature type="compositionally biased region" description="Low complexity" evidence="1">
    <location>
        <begin position="7"/>
        <end position="24"/>
    </location>
</feature>
<feature type="region of interest" description="Disordered" evidence="1">
    <location>
        <begin position="1"/>
        <end position="43"/>
    </location>
</feature>
<accession>A0ABW3XI83</accession>
<dbReference type="InterPro" id="IPR015797">
    <property type="entry name" value="NUDIX_hydrolase-like_dom_sf"/>
</dbReference>
<reference evidence="4" key="1">
    <citation type="journal article" date="2019" name="Int. J. Syst. Evol. Microbiol.">
        <title>The Global Catalogue of Microorganisms (GCM) 10K type strain sequencing project: providing services to taxonomists for standard genome sequencing and annotation.</title>
        <authorList>
            <consortium name="The Broad Institute Genomics Platform"/>
            <consortium name="The Broad Institute Genome Sequencing Center for Infectious Disease"/>
            <person name="Wu L."/>
            <person name="Ma J."/>
        </authorList>
    </citation>
    <scope>NUCLEOTIDE SEQUENCE [LARGE SCALE GENOMIC DNA]</scope>
    <source>
        <strain evidence="4">CGMCC 4.7020</strain>
    </source>
</reference>
<proteinExistence type="predicted"/>
<protein>
    <submittedName>
        <fullName evidence="3">NUDIX domain-containing protein</fullName>
    </submittedName>
</protein>
<sequence length="183" mass="19969">MDRRDTLATTAKASDAAAPRLAYRPRPDEIRQRSGKPGRRFVARGDLADEQWAVLESLSPRNKKVRSTADMDQEAADQRHTLPGGTIKPDDGETPHQGTRRETVEEIGLDREPGRLLAVDQVYGVGQPPLVAHLYDGGVSDFAAIHLLKNGHRAGRLAGRARSLRGVSVRQPPFGGSGNRSHE</sequence>
<dbReference type="Gene3D" id="3.90.79.10">
    <property type="entry name" value="Nucleoside Triphosphate Pyrophosphohydrolase"/>
    <property type="match status" value="1"/>
</dbReference>
<dbReference type="SUPFAM" id="SSF55811">
    <property type="entry name" value="Nudix"/>
    <property type="match status" value="1"/>
</dbReference>
<name>A0ABW3XI83_9ACTN</name>
<feature type="domain" description="Nudix hydrolase" evidence="2">
    <location>
        <begin position="79"/>
        <end position="121"/>
    </location>
</feature>
<dbReference type="Proteomes" id="UP001597058">
    <property type="component" value="Unassembled WGS sequence"/>
</dbReference>
<evidence type="ECO:0000313" key="3">
    <source>
        <dbReference type="EMBL" id="MFD1308649.1"/>
    </source>
</evidence>
<dbReference type="EMBL" id="JBHTMM010000029">
    <property type="protein sequence ID" value="MFD1308649.1"/>
    <property type="molecule type" value="Genomic_DNA"/>
</dbReference>